<feature type="compositionally biased region" description="Gly residues" evidence="2">
    <location>
        <begin position="257"/>
        <end position="266"/>
    </location>
</feature>
<dbReference type="OrthoDB" id="8939548at2759"/>
<gene>
    <name evidence="3" type="ORF">NECAME_11379</name>
</gene>
<evidence type="ECO:0000256" key="1">
    <source>
        <dbReference type="ARBA" id="ARBA00022737"/>
    </source>
</evidence>
<keyword evidence="4" id="KW-1185">Reference proteome</keyword>
<dbReference type="EMBL" id="KI660203">
    <property type="protein sequence ID" value="ETN76859.1"/>
    <property type="molecule type" value="Genomic_DNA"/>
</dbReference>
<proteinExistence type="predicted"/>
<evidence type="ECO:0000313" key="4">
    <source>
        <dbReference type="Proteomes" id="UP000053676"/>
    </source>
</evidence>
<dbReference type="PANTHER" id="PTHR24637">
    <property type="entry name" value="COLLAGEN"/>
    <property type="match status" value="1"/>
</dbReference>
<dbReference type="AlphaFoldDB" id="W2T5I4"/>
<name>W2T5I4_NECAM</name>
<evidence type="ECO:0000313" key="3">
    <source>
        <dbReference type="EMBL" id="ETN76859.1"/>
    </source>
</evidence>
<accession>W2T5I4</accession>
<keyword evidence="3" id="KW-0176">Collagen</keyword>
<dbReference type="Pfam" id="PF01391">
    <property type="entry name" value="Collagen"/>
    <property type="match status" value="2"/>
</dbReference>
<dbReference type="KEGG" id="nai:NECAME_11379"/>
<feature type="region of interest" description="Disordered" evidence="2">
    <location>
        <begin position="104"/>
        <end position="127"/>
    </location>
</feature>
<dbReference type="STRING" id="51031.W2T5I4"/>
<dbReference type="Proteomes" id="UP000053676">
    <property type="component" value="Unassembled WGS sequence"/>
</dbReference>
<dbReference type="OMA" id="PKRILLY"/>
<organism evidence="3 4">
    <name type="scientific">Necator americanus</name>
    <name type="common">Human hookworm</name>
    <dbReference type="NCBI Taxonomy" id="51031"/>
    <lineage>
        <taxon>Eukaryota</taxon>
        <taxon>Metazoa</taxon>
        <taxon>Ecdysozoa</taxon>
        <taxon>Nematoda</taxon>
        <taxon>Chromadorea</taxon>
        <taxon>Rhabditida</taxon>
        <taxon>Rhabditina</taxon>
        <taxon>Rhabditomorpha</taxon>
        <taxon>Strongyloidea</taxon>
        <taxon>Ancylostomatidae</taxon>
        <taxon>Bunostominae</taxon>
        <taxon>Necator</taxon>
    </lineage>
</organism>
<dbReference type="Gene3D" id="1.20.5.320">
    <property type="entry name" value="6-Phosphogluconate Dehydrogenase, domain 3"/>
    <property type="match status" value="1"/>
</dbReference>
<feature type="region of interest" description="Disordered" evidence="2">
    <location>
        <begin position="244"/>
        <end position="270"/>
    </location>
</feature>
<reference evidence="4" key="1">
    <citation type="journal article" date="2014" name="Nat. Genet.">
        <title>Genome of the human hookworm Necator americanus.</title>
        <authorList>
            <person name="Tang Y.T."/>
            <person name="Gao X."/>
            <person name="Rosa B.A."/>
            <person name="Abubucker S."/>
            <person name="Hallsworth-Pepin K."/>
            <person name="Martin J."/>
            <person name="Tyagi R."/>
            <person name="Heizer E."/>
            <person name="Zhang X."/>
            <person name="Bhonagiri-Palsikar V."/>
            <person name="Minx P."/>
            <person name="Warren W.C."/>
            <person name="Wang Q."/>
            <person name="Zhan B."/>
            <person name="Hotez P.J."/>
            <person name="Sternberg P.W."/>
            <person name="Dougall A."/>
            <person name="Gaze S.T."/>
            <person name="Mulvenna J."/>
            <person name="Sotillo J."/>
            <person name="Ranganathan S."/>
            <person name="Rabelo E.M."/>
            <person name="Wilson R.K."/>
            <person name="Felgner P.L."/>
            <person name="Bethony J."/>
            <person name="Hawdon J.M."/>
            <person name="Gasser R.B."/>
            <person name="Loukas A."/>
            <person name="Mitreva M."/>
        </authorList>
    </citation>
    <scope>NUCLEOTIDE SEQUENCE [LARGE SCALE GENOMIC DNA]</scope>
</reference>
<sequence>IKAFKVNFSLNLFLGIHEVLWKAKNTKCLALITGNIKDDTDQSWNDLLHLQTVLFHPRRRRSGVSHNVLHKSRTLHKFKSRQSSLLESRLPSWCQCKPIQLQCPQGPRGPPGSRGSPGVLGENGPPGLDNLKSYPAFECPIRDVGCVRCPGGPTGFRGPPGKHGLKGPSGLPGIPGITTAKKRASGPQGPVGEQGLPGVRGEPGNRGLPGRNGVIPVKKIGLPGAPGKHGQSGEPGKLGIRAQNGLPGAVGPSGLPGYAGGRGTLGPQGDRGRVGLLGRDAGYCTCPKRILLYSKTAKI</sequence>
<feature type="non-terminal residue" evidence="3">
    <location>
        <position position="1"/>
    </location>
</feature>
<dbReference type="GeneID" id="25351408"/>
<protein>
    <submittedName>
        <fullName evidence="3">Collagen triple helix repeat protein</fullName>
    </submittedName>
</protein>
<dbReference type="InterPro" id="IPR008160">
    <property type="entry name" value="Collagen"/>
</dbReference>
<evidence type="ECO:0000256" key="2">
    <source>
        <dbReference type="SAM" id="MobiDB-lite"/>
    </source>
</evidence>
<dbReference type="GO" id="GO:0005581">
    <property type="term" value="C:collagen trimer"/>
    <property type="evidence" value="ECO:0007669"/>
    <property type="project" value="UniProtKB-KW"/>
</dbReference>
<dbReference type="CTD" id="25351408"/>
<keyword evidence="1" id="KW-0677">Repeat</keyword>
<dbReference type="PANTHER" id="PTHR24637:SF194">
    <property type="entry name" value="CUTICLE COLLAGEN 10-RELATED"/>
    <property type="match status" value="1"/>
</dbReference>
<feature type="region of interest" description="Disordered" evidence="2">
    <location>
        <begin position="180"/>
        <end position="212"/>
    </location>
</feature>